<dbReference type="InterPro" id="IPR036909">
    <property type="entry name" value="Cyt_c-like_dom_sf"/>
</dbReference>
<evidence type="ECO:0000256" key="1">
    <source>
        <dbReference type="ARBA" id="ARBA00022448"/>
    </source>
</evidence>
<keyword evidence="1" id="KW-0813">Transport</keyword>
<sequence length="230" mass="24907">MKLQNVSFEASAPNIYMEKGFLHLHVTVVCVFIFLYAAKVFLLLANKSAALDKLRRKTKLADAVLGSSILVTGVFLLIKTPVVETYLLVKIVLVIASIPIGIIAMKKMDKALAIAAALIYVYVFAVAKTDSLQLKKEAFVTPAFQSGTATDSAHTIREGEVIFAAKCVLCHGKDGRLQLNGAKDLSVSTLTNAETIELIKSGNGLMPGFKDEFNEEQLNALAGYVEGLRK</sequence>
<dbReference type="EMBL" id="CP000383">
    <property type="protein sequence ID" value="ABG61073.1"/>
    <property type="molecule type" value="Genomic_DNA"/>
</dbReference>
<feature type="transmembrane region" description="Helical" evidence="7">
    <location>
        <begin position="63"/>
        <end position="80"/>
    </location>
</feature>
<evidence type="ECO:0000256" key="6">
    <source>
        <dbReference type="PROSITE-ProRule" id="PRU00433"/>
    </source>
</evidence>
<keyword evidence="3 6" id="KW-0479">Metal-binding</keyword>
<dbReference type="GO" id="GO:0009055">
    <property type="term" value="F:electron transfer activity"/>
    <property type="evidence" value="ECO:0007669"/>
    <property type="project" value="InterPro"/>
</dbReference>
<dbReference type="KEGG" id="chu:CHU_3841"/>
<feature type="transmembrane region" description="Helical" evidence="7">
    <location>
        <begin position="86"/>
        <end position="104"/>
    </location>
</feature>
<dbReference type="InterPro" id="IPR007360">
    <property type="entry name" value="SirB"/>
</dbReference>
<dbReference type="Gene3D" id="1.10.760.10">
    <property type="entry name" value="Cytochrome c-like domain"/>
    <property type="match status" value="1"/>
</dbReference>
<evidence type="ECO:0000256" key="3">
    <source>
        <dbReference type="ARBA" id="ARBA00022723"/>
    </source>
</evidence>
<keyword evidence="5 6" id="KW-0408">Iron</keyword>
<dbReference type="Pfam" id="PF04247">
    <property type="entry name" value="SirB"/>
    <property type="match status" value="1"/>
</dbReference>
<dbReference type="RefSeq" id="WP_011587178.1">
    <property type="nucleotide sequence ID" value="NC_008255.1"/>
</dbReference>
<evidence type="ECO:0000313" key="9">
    <source>
        <dbReference type="EMBL" id="ABG61073.1"/>
    </source>
</evidence>
<proteinExistence type="predicted"/>
<keyword evidence="4" id="KW-0249">Electron transport</keyword>
<name>A0A6N4SX49_CYTH3</name>
<reference evidence="9 10" key="1">
    <citation type="journal article" date="2007" name="Appl. Environ. Microbiol.">
        <title>Genome sequence of the cellulolytic gliding bacterium Cytophaga hutchinsonii.</title>
        <authorList>
            <person name="Xie G."/>
            <person name="Bruce D.C."/>
            <person name="Challacombe J.F."/>
            <person name="Chertkov O."/>
            <person name="Detter J.C."/>
            <person name="Gilna P."/>
            <person name="Han C.S."/>
            <person name="Lucas S."/>
            <person name="Misra M."/>
            <person name="Myers G.L."/>
            <person name="Richardson P."/>
            <person name="Tapia R."/>
            <person name="Thayer N."/>
            <person name="Thompson L.S."/>
            <person name="Brettin T.S."/>
            <person name="Henrissat B."/>
            <person name="Wilson D.B."/>
            <person name="McBride M.J."/>
        </authorList>
    </citation>
    <scope>NUCLEOTIDE SEQUENCE [LARGE SCALE GENOMIC DNA]</scope>
    <source>
        <strain evidence="10">ATCC 33406 / DSM 1761 / CIP 103989 / NBRC 15051 / NCIMB 9469 / D465</strain>
    </source>
</reference>
<evidence type="ECO:0000259" key="8">
    <source>
        <dbReference type="PROSITE" id="PS51007"/>
    </source>
</evidence>
<evidence type="ECO:0000256" key="4">
    <source>
        <dbReference type="ARBA" id="ARBA00022982"/>
    </source>
</evidence>
<dbReference type="InterPro" id="IPR009056">
    <property type="entry name" value="Cyt_c-like_dom"/>
</dbReference>
<feature type="transmembrane region" description="Helical" evidence="7">
    <location>
        <begin position="20"/>
        <end position="42"/>
    </location>
</feature>
<keyword evidence="7" id="KW-1133">Transmembrane helix</keyword>
<feature type="transmembrane region" description="Helical" evidence="7">
    <location>
        <begin position="111"/>
        <end position="127"/>
    </location>
</feature>
<keyword evidence="7" id="KW-0472">Membrane</keyword>
<keyword evidence="10" id="KW-1185">Reference proteome</keyword>
<keyword evidence="7" id="KW-0812">Transmembrane</keyword>
<dbReference type="InterPro" id="IPR008168">
    <property type="entry name" value="Cyt_C_IC"/>
</dbReference>
<dbReference type="AlphaFoldDB" id="A0A6N4SX49"/>
<dbReference type="GO" id="GO:0005506">
    <property type="term" value="F:iron ion binding"/>
    <property type="evidence" value="ECO:0007669"/>
    <property type="project" value="InterPro"/>
</dbReference>
<protein>
    <recommendedName>
        <fullName evidence="8">Cytochrome c domain-containing protein</fullName>
    </recommendedName>
</protein>
<dbReference type="Pfam" id="PF13442">
    <property type="entry name" value="Cytochrome_CBB3"/>
    <property type="match status" value="1"/>
</dbReference>
<keyword evidence="2 6" id="KW-0349">Heme</keyword>
<gene>
    <name evidence="9" type="ordered locus">CHU_3841</name>
</gene>
<feature type="domain" description="Cytochrome c" evidence="8">
    <location>
        <begin position="154"/>
        <end position="229"/>
    </location>
</feature>
<evidence type="ECO:0000313" key="10">
    <source>
        <dbReference type="Proteomes" id="UP000001822"/>
    </source>
</evidence>
<dbReference type="PRINTS" id="PR00605">
    <property type="entry name" value="CYTCHROMECIC"/>
</dbReference>
<dbReference type="Proteomes" id="UP000001822">
    <property type="component" value="Chromosome"/>
</dbReference>
<organism evidence="9 10">
    <name type="scientific">Cytophaga hutchinsonii (strain ATCC 33406 / DSM 1761 / CIP 103989 / NBRC 15051 / NCIMB 9469 / D465)</name>
    <dbReference type="NCBI Taxonomy" id="269798"/>
    <lineage>
        <taxon>Bacteria</taxon>
        <taxon>Pseudomonadati</taxon>
        <taxon>Bacteroidota</taxon>
        <taxon>Cytophagia</taxon>
        <taxon>Cytophagales</taxon>
        <taxon>Cytophagaceae</taxon>
        <taxon>Cytophaga</taxon>
    </lineage>
</organism>
<accession>A0A6N4SX49</accession>
<evidence type="ECO:0000256" key="7">
    <source>
        <dbReference type="SAM" id="Phobius"/>
    </source>
</evidence>
<evidence type="ECO:0000256" key="2">
    <source>
        <dbReference type="ARBA" id="ARBA00022617"/>
    </source>
</evidence>
<dbReference type="PROSITE" id="PS51007">
    <property type="entry name" value="CYTC"/>
    <property type="match status" value="1"/>
</dbReference>
<evidence type="ECO:0000256" key="5">
    <source>
        <dbReference type="ARBA" id="ARBA00023004"/>
    </source>
</evidence>
<dbReference type="GO" id="GO:0020037">
    <property type="term" value="F:heme binding"/>
    <property type="evidence" value="ECO:0007669"/>
    <property type="project" value="InterPro"/>
</dbReference>
<dbReference type="SUPFAM" id="SSF46626">
    <property type="entry name" value="Cytochrome c"/>
    <property type="match status" value="1"/>
</dbReference>